<comment type="caution">
    <text evidence="1">The sequence shown here is derived from an EMBL/GenBank/DDBJ whole genome shotgun (WGS) entry which is preliminary data.</text>
</comment>
<sequence>MMSTVLLTPSDVERIRELVFAGYTTEEIARQFNVTADHARNFMTDHGISRMIDLHDPKPQPDLSRPDKVIIYHLRPAANSGTRHVSRISLPRLSFLHGTAQPERATP</sequence>
<reference evidence="1" key="1">
    <citation type="journal article" date="2015" name="Int. J. Syst. Evol. Microbiol.">
        <title>Rhizobium oryzicola sp. nov., potential plant-growth-promoting endophytic bacteria isolated from rice roots.</title>
        <authorList>
            <person name="Zhang X.X."/>
            <person name="Gao J.S."/>
            <person name="Cao Y.H."/>
            <person name="Sheirdil R.A."/>
            <person name="Wang X.C."/>
            <person name="Zhang L."/>
        </authorList>
    </citation>
    <scope>NUCLEOTIDE SEQUENCE</scope>
    <source>
        <strain evidence="1">05753</strain>
    </source>
</reference>
<dbReference type="Gene3D" id="1.10.10.60">
    <property type="entry name" value="Homeodomain-like"/>
    <property type="match status" value="1"/>
</dbReference>
<name>A0ABT8SVC9_9HYPH</name>
<evidence type="ECO:0000313" key="2">
    <source>
        <dbReference type="Proteomes" id="UP001169006"/>
    </source>
</evidence>
<gene>
    <name evidence="1" type="ORF">Q2T52_09835</name>
</gene>
<keyword evidence="2" id="KW-1185">Reference proteome</keyword>
<dbReference type="Proteomes" id="UP001169006">
    <property type="component" value="Unassembled WGS sequence"/>
</dbReference>
<organism evidence="1 2">
    <name type="scientific">Rhizobium oryzicola</name>
    <dbReference type="NCBI Taxonomy" id="1232668"/>
    <lineage>
        <taxon>Bacteria</taxon>
        <taxon>Pseudomonadati</taxon>
        <taxon>Pseudomonadota</taxon>
        <taxon>Alphaproteobacteria</taxon>
        <taxon>Hyphomicrobiales</taxon>
        <taxon>Rhizobiaceae</taxon>
        <taxon>Rhizobium/Agrobacterium group</taxon>
        <taxon>Rhizobium</taxon>
    </lineage>
</organism>
<dbReference type="RefSeq" id="WP_302076537.1">
    <property type="nucleotide sequence ID" value="NZ_JAUKWQ010000002.1"/>
</dbReference>
<accession>A0ABT8SVC9</accession>
<protein>
    <submittedName>
        <fullName evidence="1">Uncharacterized protein</fullName>
    </submittedName>
</protein>
<dbReference type="EMBL" id="JAUKWQ010000002">
    <property type="protein sequence ID" value="MDO1582399.1"/>
    <property type="molecule type" value="Genomic_DNA"/>
</dbReference>
<proteinExistence type="predicted"/>
<reference evidence="1" key="2">
    <citation type="submission" date="2023-07" db="EMBL/GenBank/DDBJ databases">
        <authorList>
            <person name="Sun H."/>
        </authorList>
    </citation>
    <scope>NUCLEOTIDE SEQUENCE</scope>
    <source>
        <strain evidence="1">05753</strain>
    </source>
</reference>
<evidence type="ECO:0000313" key="1">
    <source>
        <dbReference type="EMBL" id="MDO1582399.1"/>
    </source>
</evidence>